<sequence length="376" mass="42757">MKKATFSVLFSIVIYIVLFSESTGFAVTLVDSPINNALSKIFPELKQGYIDLNNNNQMDQSDEIDERIAETVIKDSQLQGKEILDFIINYYMFLPLDKVRKVKEILDNPKGAISEIVALRYRIKIYEIEQRRSEMEESGERVITSLQKQQTEERLRELISIMINSYKKEGNASEKALIEARAEFLKVVNDGNPVPLDLREESKEILTSILINRVLKNGGSKNEVPEVITSIEAIGQLKRETAVDYLMDLLSNKSYKIHAIRALGNIGNPQASDRLLRELEREQDPEIKIEIIRALGKAGNEKVVMKLKGMFNNEEEMLTVELKKEVFLALSKASKKHADPTLVPVFNNYLSSNDPFYRMVAIRGLANLNAFRAANE</sequence>
<dbReference type="SUPFAM" id="SSF48371">
    <property type="entry name" value="ARM repeat"/>
    <property type="match status" value="2"/>
</dbReference>
<gene>
    <name evidence="1" type="ORF">LCGC14_2602790</name>
</gene>
<dbReference type="Gene3D" id="1.25.10.10">
    <property type="entry name" value="Leucine-rich Repeat Variant"/>
    <property type="match status" value="1"/>
</dbReference>
<comment type="caution">
    <text evidence="1">The sequence shown here is derived from an EMBL/GenBank/DDBJ whole genome shotgun (WGS) entry which is preliminary data.</text>
</comment>
<dbReference type="InterPro" id="IPR016024">
    <property type="entry name" value="ARM-type_fold"/>
</dbReference>
<name>A0A0F9AW05_9ZZZZ</name>
<dbReference type="AlphaFoldDB" id="A0A0F9AW05"/>
<accession>A0A0F9AW05</accession>
<dbReference type="EMBL" id="LAZR01043982">
    <property type="protein sequence ID" value="KKL05762.1"/>
    <property type="molecule type" value="Genomic_DNA"/>
</dbReference>
<proteinExistence type="predicted"/>
<feature type="non-terminal residue" evidence="1">
    <location>
        <position position="376"/>
    </location>
</feature>
<dbReference type="PANTHER" id="PTHR12697:SF5">
    <property type="entry name" value="DEOXYHYPUSINE HYDROXYLASE"/>
    <property type="match status" value="1"/>
</dbReference>
<evidence type="ECO:0008006" key="2">
    <source>
        <dbReference type="Google" id="ProtNLM"/>
    </source>
</evidence>
<dbReference type="GO" id="GO:0016491">
    <property type="term" value="F:oxidoreductase activity"/>
    <property type="evidence" value="ECO:0007669"/>
    <property type="project" value="TreeGrafter"/>
</dbReference>
<evidence type="ECO:0000313" key="1">
    <source>
        <dbReference type="EMBL" id="KKL05762.1"/>
    </source>
</evidence>
<dbReference type="InterPro" id="IPR011989">
    <property type="entry name" value="ARM-like"/>
</dbReference>
<dbReference type="Pfam" id="PF13646">
    <property type="entry name" value="HEAT_2"/>
    <property type="match status" value="1"/>
</dbReference>
<reference evidence="1" key="1">
    <citation type="journal article" date="2015" name="Nature">
        <title>Complex archaea that bridge the gap between prokaryotes and eukaryotes.</title>
        <authorList>
            <person name="Spang A."/>
            <person name="Saw J.H."/>
            <person name="Jorgensen S.L."/>
            <person name="Zaremba-Niedzwiedzka K."/>
            <person name="Martijn J."/>
            <person name="Lind A.E."/>
            <person name="van Eijk R."/>
            <person name="Schleper C."/>
            <person name="Guy L."/>
            <person name="Ettema T.J."/>
        </authorList>
    </citation>
    <scope>NUCLEOTIDE SEQUENCE</scope>
</reference>
<protein>
    <recommendedName>
        <fullName evidence="2">HEAT repeat domain-containing protein</fullName>
    </recommendedName>
</protein>
<organism evidence="1">
    <name type="scientific">marine sediment metagenome</name>
    <dbReference type="NCBI Taxonomy" id="412755"/>
    <lineage>
        <taxon>unclassified sequences</taxon>
        <taxon>metagenomes</taxon>
        <taxon>ecological metagenomes</taxon>
    </lineage>
</organism>
<dbReference type="PANTHER" id="PTHR12697">
    <property type="entry name" value="PBS LYASE HEAT-LIKE PROTEIN"/>
    <property type="match status" value="1"/>
</dbReference>